<protein>
    <submittedName>
        <fullName evidence="2">Uncharacterized protein</fullName>
    </submittedName>
</protein>
<gene>
    <name evidence="2" type="ORF">PSACC_02166</name>
</gene>
<comment type="similarity">
    <text evidence="1">Belongs to the TTI2 family.</text>
</comment>
<dbReference type="InterPro" id="IPR016024">
    <property type="entry name" value="ARM-type_fold"/>
</dbReference>
<sequence length="335" mass="38694">MMTRSLMLDAYINEELLRRILVLWKPGQNTEDDALILVKVLRSFQRTTDDVDYATIALGCLPQWTRLLRPYFEEAKMATVPPTVLVRQQLNPTVDSERLGIWDNSCSWRKDLRVPEAFLFCLTCLSDRAITNLEGASKLIPFLIHLAEDYVPDFRIIGANCIRQFLRVTVPKVTTQMQIDLLFHQILMKNFAFESFELKRVSLECLLQDLYTLETLGADRQLAWLEELLRLILKEAAFTKETDIVLLYLEMLVPLVRLLGPATICHLQSLLSLVVDSTGNRELLDRLSPLLLAIFDTAWPRLHGHVVIIEEIMSRFEDAHIDSSLFKERIKLIKQ</sequence>
<keyword evidence="3" id="KW-1185">Reference proteome</keyword>
<evidence type="ECO:0000313" key="2">
    <source>
        <dbReference type="EMBL" id="PJF18025.1"/>
    </source>
</evidence>
<dbReference type="Proteomes" id="UP000240830">
    <property type="component" value="Unassembled WGS sequence"/>
</dbReference>
<dbReference type="AlphaFoldDB" id="A0A2H9TJV6"/>
<dbReference type="PANTHER" id="PTHR32226:SF2">
    <property type="entry name" value="TELO2-INTERACTING PROTEIN 2"/>
    <property type="match status" value="1"/>
</dbReference>
<proteinExistence type="inferred from homology"/>
<dbReference type="InterPro" id="IPR018870">
    <property type="entry name" value="Tti2"/>
</dbReference>
<dbReference type="Pfam" id="PF10521">
    <property type="entry name" value="Tti2"/>
    <property type="match status" value="1"/>
</dbReference>
<organism evidence="2 3">
    <name type="scientific">Paramicrosporidium saccamoebae</name>
    <dbReference type="NCBI Taxonomy" id="1246581"/>
    <lineage>
        <taxon>Eukaryota</taxon>
        <taxon>Fungi</taxon>
        <taxon>Fungi incertae sedis</taxon>
        <taxon>Cryptomycota</taxon>
        <taxon>Cryptomycota incertae sedis</taxon>
        <taxon>Paramicrosporidium</taxon>
    </lineage>
</organism>
<dbReference type="OrthoDB" id="340346at2759"/>
<dbReference type="GO" id="GO:0110078">
    <property type="term" value="C:TTT Hsp90 cochaperone complex"/>
    <property type="evidence" value="ECO:0007669"/>
    <property type="project" value="InterPro"/>
</dbReference>
<dbReference type="PANTHER" id="PTHR32226">
    <property type="entry name" value="TELO2-INTERACTING PROTEIN 2"/>
    <property type="match status" value="1"/>
</dbReference>
<dbReference type="EMBL" id="MTSL01000149">
    <property type="protein sequence ID" value="PJF18025.1"/>
    <property type="molecule type" value="Genomic_DNA"/>
</dbReference>
<comment type="caution">
    <text evidence="2">The sequence shown here is derived from an EMBL/GenBank/DDBJ whole genome shotgun (WGS) entry which is preliminary data.</text>
</comment>
<dbReference type="SUPFAM" id="SSF48371">
    <property type="entry name" value="ARM repeat"/>
    <property type="match status" value="1"/>
</dbReference>
<dbReference type="GO" id="GO:0005829">
    <property type="term" value="C:cytosol"/>
    <property type="evidence" value="ECO:0007669"/>
    <property type="project" value="TreeGrafter"/>
</dbReference>
<evidence type="ECO:0000256" key="1">
    <source>
        <dbReference type="ARBA" id="ARBA00034736"/>
    </source>
</evidence>
<name>A0A2H9TJV6_9FUNG</name>
<accession>A0A2H9TJV6</accession>
<evidence type="ECO:0000313" key="3">
    <source>
        <dbReference type="Proteomes" id="UP000240830"/>
    </source>
</evidence>
<reference evidence="2 3" key="1">
    <citation type="submission" date="2016-10" db="EMBL/GenBank/DDBJ databases">
        <title>The genome of Paramicrosporidium saccamoebae is the missing link in understanding Cryptomycota and Microsporidia evolution.</title>
        <authorList>
            <person name="Quandt C.A."/>
            <person name="Beaudet D."/>
            <person name="Corsaro D."/>
            <person name="Michel R."/>
            <person name="Corradi N."/>
            <person name="James T."/>
        </authorList>
    </citation>
    <scope>NUCLEOTIDE SEQUENCE [LARGE SCALE GENOMIC DNA]</scope>
    <source>
        <strain evidence="2 3">KSL3</strain>
    </source>
</reference>
<dbReference type="GO" id="GO:0005634">
    <property type="term" value="C:nucleus"/>
    <property type="evidence" value="ECO:0007669"/>
    <property type="project" value="TreeGrafter"/>
</dbReference>